<evidence type="ECO:0008006" key="7">
    <source>
        <dbReference type="Google" id="ProtNLM"/>
    </source>
</evidence>
<dbReference type="GO" id="GO:0003677">
    <property type="term" value="F:DNA binding"/>
    <property type="evidence" value="ECO:0007669"/>
    <property type="project" value="UniProtKB-KW"/>
</dbReference>
<feature type="compositionally biased region" description="Basic residues" evidence="2">
    <location>
        <begin position="68"/>
        <end position="78"/>
    </location>
</feature>
<evidence type="ECO:0000256" key="2">
    <source>
        <dbReference type="SAM" id="MobiDB-lite"/>
    </source>
</evidence>
<dbReference type="AlphaFoldDB" id="A0A1E8Q8R5"/>
<dbReference type="Gene3D" id="4.10.320.10">
    <property type="entry name" value="E3-binding domain"/>
    <property type="match status" value="1"/>
</dbReference>
<sequence>MAERVIRQVIDDIDGTDITEGGETVEFSIRGVAYRIDLSAQNASKFEKALSPYVKAAERISGDERPRATRSKRGRGNKKSASEDLSAIRAWASENGYSVSPRGRISSEVRTAYEEANAQ</sequence>
<name>A0A1E8Q8R5_9MYCO</name>
<proteinExistence type="predicted"/>
<keyword evidence="1" id="KW-0238">DNA-binding</keyword>
<dbReference type="InterPro" id="IPR042261">
    <property type="entry name" value="Lsr2-like_dimerization"/>
</dbReference>
<organism evidence="5 6">
    <name type="scientific">Mycolicibacterium grossiae</name>
    <dbReference type="NCBI Taxonomy" id="1552759"/>
    <lineage>
        <taxon>Bacteria</taxon>
        <taxon>Bacillati</taxon>
        <taxon>Actinomycetota</taxon>
        <taxon>Actinomycetes</taxon>
        <taxon>Mycobacteriales</taxon>
        <taxon>Mycobacteriaceae</taxon>
        <taxon>Mycolicibacterium</taxon>
    </lineage>
</organism>
<feature type="domain" description="Lsr2 dimerization" evidence="3">
    <location>
        <begin position="1"/>
        <end position="60"/>
    </location>
</feature>
<dbReference type="InterPro" id="IPR036625">
    <property type="entry name" value="E3-bd_dom_sf"/>
</dbReference>
<dbReference type="GO" id="GO:0016746">
    <property type="term" value="F:acyltransferase activity"/>
    <property type="evidence" value="ECO:0007669"/>
    <property type="project" value="InterPro"/>
</dbReference>
<keyword evidence="6" id="KW-1185">Reference proteome</keyword>
<dbReference type="EMBL" id="MCHX01000008">
    <property type="protein sequence ID" value="OFJ54937.1"/>
    <property type="molecule type" value="Genomic_DNA"/>
</dbReference>
<evidence type="ECO:0000313" key="5">
    <source>
        <dbReference type="EMBL" id="OFJ54937.1"/>
    </source>
</evidence>
<protein>
    <recommendedName>
        <fullName evidence="7">Nucleoid-associated protein Lsr2</fullName>
    </recommendedName>
</protein>
<accession>A0A1E8Q8R5</accession>
<gene>
    <name evidence="5" type="ORF">BEL07_04945</name>
</gene>
<comment type="caution">
    <text evidence="5">The sequence shown here is derived from an EMBL/GenBank/DDBJ whole genome shotgun (WGS) entry which is preliminary data.</text>
</comment>
<dbReference type="Proteomes" id="UP000178953">
    <property type="component" value="Unassembled WGS sequence"/>
</dbReference>
<evidence type="ECO:0000256" key="1">
    <source>
        <dbReference type="ARBA" id="ARBA00023125"/>
    </source>
</evidence>
<evidence type="ECO:0000259" key="4">
    <source>
        <dbReference type="Pfam" id="PF23359"/>
    </source>
</evidence>
<reference evidence="5 6" key="1">
    <citation type="submission" date="2016-09" db="EMBL/GenBank/DDBJ databases">
        <title>genome sequence of Mycobacterium sp. 739 SCH.</title>
        <authorList>
            <person name="Greninger A.L."/>
            <person name="Qin X."/>
            <person name="Jerome K."/>
            <person name="Vora S."/>
            <person name="Quinn K."/>
        </authorList>
    </citation>
    <scope>NUCLEOTIDE SEQUENCE [LARGE SCALE GENOMIC DNA]</scope>
    <source>
        <strain evidence="5 6">SCH</strain>
    </source>
</reference>
<feature type="region of interest" description="Disordered" evidence="2">
    <location>
        <begin position="60"/>
        <end position="84"/>
    </location>
</feature>
<dbReference type="Gene3D" id="3.30.60.230">
    <property type="entry name" value="Lsr2, dimerization domain"/>
    <property type="match status" value="1"/>
</dbReference>
<dbReference type="Pfam" id="PF11774">
    <property type="entry name" value="Lsr2"/>
    <property type="match status" value="1"/>
</dbReference>
<dbReference type="Pfam" id="PF23359">
    <property type="entry name" value="Lsr2_DNA-bd"/>
    <property type="match status" value="1"/>
</dbReference>
<dbReference type="InterPro" id="IPR024412">
    <property type="entry name" value="Lsr2_dim_dom"/>
</dbReference>
<evidence type="ECO:0000259" key="3">
    <source>
        <dbReference type="Pfam" id="PF11774"/>
    </source>
</evidence>
<dbReference type="OrthoDB" id="4113332at2"/>
<dbReference type="InterPro" id="IPR055370">
    <property type="entry name" value="Lsr2_DNA-bd"/>
</dbReference>
<feature type="domain" description="Lsr2 DNA-binding" evidence="4">
    <location>
        <begin position="81"/>
        <end position="116"/>
    </location>
</feature>
<evidence type="ECO:0000313" key="6">
    <source>
        <dbReference type="Proteomes" id="UP000178953"/>
    </source>
</evidence>